<protein>
    <submittedName>
        <fullName evidence="2">Uncharacterized protein</fullName>
    </submittedName>
</protein>
<name>A0A6J4VMD1_9BACT</name>
<organism evidence="2">
    <name type="scientific">uncultured Thermomicrobiales bacterium</name>
    <dbReference type="NCBI Taxonomy" id="1645740"/>
    <lineage>
        <taxon>Bacteria</taxon>
        <taxon>Pseudomonadati</taxon>
        <taxon>Thermomicrobiota</taxon>
        <taxon>Thermomicrobia</taxon>
        <taxon>Thermomicrobiales</taxon>
        <taxon>environmental samples</taxon>
    </lineage>
</organism>
<gene>
    <name evidence="2" type="ORF">AVDCRST_MAG19-4402</name>
</gene>
<evidence type="ECO:0000256" key="1">
    <source>
        <dbReference type="SAM" id="MobiDB-lite"/>
    </source>
</evidence>
<accession>A0A6J4VMD1</accession>
<sequence>MTGRREPGLAGAAPQPVAVPSSARLDAPSPPAYAARRQTNSAATGARGAGLRGWPDRPRRGRPRRRPSNLIGVMPAQG</sequence>
<feature type="compositionally biased region" description="Low complexity" evidence="1">
    <location>
        <begin position="8"/>
        <end position="23"/>
    </location>
</feature>
<dbReference type="AlphaFoldDB" id="A0A6J4VMD1"/>
<proteinExistence type="predicted"/>
<evidence type="ECO:0000313" key="2">
    <source>
        <dbReference type="EMBL" id="CAA9583450.1"/>
    </source>
</evidence>
<reference evidence="2" key="1">
    <citation type="submission" date="2020-02" db="EMBL/GenBank/DDBJ databases">
        <authorList>
            <person name="Meier V. D."/>
        </authorList>
    </citation>
    <scope>NUCLEOTIDE SEQUENCE</scope>
    <source>
        <strain evidence="2">AVDCRST_MAG19</strain>
    </source>
</reference>
<feature type="region of interest" description="Disordered" evidence="1">
    <location>
        <begin position="1"/>
        <end position="78"/>
    </location>
</feature>
<dbReference type="EMBL" id="CADCWL010000241">
    <property type="protein sequence ID" value="CAA9583450.1"/>
    <property type="molecule type" value="Genomic_DNA"/>
</dbReference>